<evidence type="ECO:0000256" key="2">
    <source>
        <dbReference type="ARBA" id="ARBA00021572"/>
    </source>
</evidence>
<protein>
    <recommendedName>
        <fullName evidence="2">Bleomycin resistance protein</fullName>
    </recommendedName>
</protein>
<reference evidence="5" key="1">
    <citation type="submission" date="2022-04" db="EMBL/GenBank/DDBJ databases">
        <title>Evolutionary, genomic, and biogeographic characterization of Chryseobacterium nepalense represented by a plastic-degrading bacterium AC3.</title>
        <authorList>
            <person name="Yin Z."/>
            <person name="Liu X."/>
            <person name="Wang D."/>
            <person name="Xie Z."/>
        </authorList>
    </citation>
    <scope>NUCLEOTIDE SEQUENCE</scope>
    <source>
        <strain evidence="5">AC3</strain>
    </source>
</reference>
<dbReference type="SUPFAM" id="SSF54593">
    <property type="entry name" value="Glyoxalase/Bleomycin resistance protein/Dihydroxybiphenyl dioxygenase"/>
    <property type="match status" value="1"/>
</dbReference>
<evidence type="ECO:0000313" key="5">
    <source>
        <dbReference type="EMBL" id="UPQ76075.1"/>
    </source>
</evidence>
<gene>
    <name evidence="5" type="ORF">M0D58_00690</name>
</gene>
<keyword evidence="6" id="KW-1185">Reference proteome</keyword>
<feature type="domain" description="VOC" evidence="4">
    <location>
        <begin position="1"/>
        <end position="115"/>
    </location>
</feature>
<dbReference type="InterPro" id="IPR037523">
    <property type="entry name" value="VOC_core"/>
</dbReference>
<dbReference type="Proteomes" id="UP000830552">
    <property type="component" value="Chromosome"/>
</dbReference>
<dbReference type="Gene3D" id="3.10.180.10">
    <property type="entry name" value="2,3-Dihydroxybiphenyl 1,2-Dioxygenase, domain 1"/>
    <property type="match status" value="1"/>
</dbReference>
<dbReference type="RefSeq" id="WP_248392716.1">
    <property type="nucleotide sequence ID" value="NZ_CP096203.1"/>
</dbReference>
<dbReference type="EMBL" id="CP096203">
    <property type="protein sequence ID" value="UPQ76075.1"/>
    <property type="molecule type" value="Genomic_DNA"/>
</dbReference>
<dbReference type="InterPro" id="IPR000335">
    <property type="entry name" value="Bleomycin-R"/>
</dbReference>
<dbReference type="CDD" id="cd08349">
    <property type="entry name" value="BLMA_like"/>
    <property type="match status" value="1"/>
</dbReference>
<keyword evidence="3" id="KW-0046">Antibiotic resistance</keyword>
<comment type="similarity">
    <text evidence="1">Belongs to the bleomycin resistance protein family.</text>
</comment>
<accession>A0ABY4K9L4</accession>
<dbReference type="PROSITE" id="PS51819">
    <property type="entry name" value="VOC"/>
    <property type="match status" value="1"/>
</dbReference>
<proteinExistence type="inferred from homology"/>
<sequence>MMTAVIPKLPMRNKEITRTFYAKLGFEVSENDFQGYLMLKKDGLEIHFFEFAALIPSENYGQIYIRCTEIDATYESFLKNNIEIHPAGHLKKKHWGQKEFSILDPDNNLITFGQPLQ</sequence>
<evidence type="ECO:0000259" key="4">
    <source>
        <dbReference type="PROSITE" id="PS51819"/>
    </source>
</evidence>
<dbReference type="Pfam" id="PF00903">
    <property type="entry name" value="Glyoxalase"/>
    <property type="match status" value="1"/>
</dbReference>
<evidence type="ECO:0000313" key="6">
    <source>
        <dbReference type="Proteomes" id="UP000830552"/>
    </source>
</evidence>
<dbReference type="InterPro" id="IPR004360">
    <property type="entry name" value="Glyas_Fos-R_dOase_dom"/>
</dbReference>
<dbReference type="InterPro" id="IPR029068">
    <property type="entry name" value="Glyas_Bleomycin-R_OHBP_Dase"/>
</dbReference>
<evidence type="ECO:0000256" key="3">
    <source>
        <dbReference type="ARBA" id="ARBA00023251"/>
    </source>
</evidence>
<organism evidence="5 6">
    <name type="scientific">Chryseobacterium nepalense</name>
    <dbReference type="NCBI Taxonomy" id="1854498"/>
    <lineage>
        <taxon>Bacteria</taxon>
        <taxon>Pseudomonadati</taxon>
        <taxon>Bacteroidota</taxon>
        <taxon>Flavobacteriia</taxon>
        <taxon>Flavobacteriales</taxon>
        <taxon>Weeksellaceae</taxon>
        <taxon>Chryseobacterium group</taxon>
        <taxon>Chryseobacterium</taxon>
    </lineage>
</organism>
<evidence type="ECO:0000256" key="1">
    <source>
        <dbReference type="ARBA" id="ARBA00011051"/>
    </source>
</evidence>
<name>A0ABY4K9L4_9FLAO</name>